<dbReference type="EMBL" id="CP014206">
    <property type="protein sequence ID" value="AMK10491.1"/>
    <property type="molecule type" value="Genomic_DNA"/>
</dbReference>
<dbReference type="Pfam" id="PF00672">
    <property type="entry name" value="HAMP"/>
    <property type="match status" value="1"/>
</dbReference>
<dbReference type="Proteomes" id="UP000295506">
    <property type="component" value="Unassembled WGS sequence"/>
</dbReference>
<dbReference type="OrthoDB" id="9816383at2"/>
<dbReference type="GO" id="GO:0007165">
    <property type="term" value="P:signal transduction"/>
    <property type="evidence" value="ECO:0007669"/>
    <property type="project" value="UniProtKB-KW"/>
</dbReference>
<dbReference type="InterPro" id="IPR004090">
    <property type="entry name" value="Chemotax_Me-accpt_rcpt"/>
</dbReference>
<evidence type="ECO:0000256" key="3">
    <source>
        <dbReference type="ARBA" id="ARBA00029447"/>
    </source>
</evidence>
<evidence type="ECO:0000256" key="2">
    <source>
        <dbReference type="ARBA" id="ARBA00023224"/>
    </source>
</evidence>
<dbReference type="CDD" id="cd11386">
    <property type="entry name" value="MCP_signal"/>
    <property type="match status" value="1"/>
</dbReference>
<evidence type="ECO:0000313" key="7">
    <source>
        <dbReference type="EMBL" id="AMK10491.1"/>
    </source>
</evidence>
<name>A0A126QKL0_9BACT</name>
<dbReference type="SUPFAM" id="SSF55785">
    <property type="entry name" value="PYP-like sensor domain (PAS domain)"/>
    <property type="match status" value="1"/>
</dbReference>
<protein>
    <submittedName>
        <fullName evidence="8">Methyl-accepting chemotaxis sensory transducer with Pas/Pac sensor</fullName>
    </submittedName>
</protein>
<dbReference type="PANTHER" id="PTHR32089:SF112">
    <property type="entry name" value="LYSOZYME-LIKE PROTEIN-RELATED"/>
    <property type="match status" value="1"/>
</dbReference>
<dbReference type="Pfam" id="PF00015">
    <property type="entry name" value="MCPsignal"/>
    <property type="match status" value="1"/>
</dbReference>
<evidence type="ECO:0000259" key="6">
    <source>
        <dbReference type="PROSITE" id="PS50885"/>
    </source>
</evidence>
<dbReference type="Gene3D" id="1.10.287.950">
    <property type="entry name" value="Methyl-accepting chemotaxis protein"/>
    <property type="match status" value="1"/>
</dbReference>
<dbReference type="KEGG" id="dej:AWY79_04845"/>
<dbReference type="Pfam" id="PF08448">
    <property type="entry name" value="PAS_4"/>
    <property type="match status" value="1"/>
</dbReference>
<dbReference type="InterPro" id="IPR013656">
    <property type="entry name" value="PAS_4"/>
</dbReference>
<reference evidence="8 10" key="2">
    <citation type="submission" date="2019-03" db="EMBL/GenBank/DDBJ databases">
        <title>Genomic Encyclopedia of Type Strains, Phase IV (KMG-IV): sequencing the most valuable type-strain genomes for metagenomic binning, comparative biology and taxonomic classification.</title>
        <authorList>
            <person name="Goeker M."/>
        </authorList>
    </citation>
    <scope>NUCLEOTIDE SEQUENCE [LARGE SCALE GENOMIC DNA]</scope>
    <source>
        <strain evidence="8 10">DSM 101483</strain>
    </source>
</reference>
<dbReference type="AlphaFoldDB" id="A0A126QKL0"/>
<dbReference type="PROSITE" id="PS50885">
    <property type="entry name" value="HAMP"/>
    <property type="match status" value="1"/>
</dbReference>
<dbReference type="InterPro" id="IPR035965">
    <property type="entry name" value="PAS-like_dom_sf"/>
</dbReference>
<feature type="domain" description="HAMP" evidence="6">
    <location>
        <begin position="210"/>
        <end position="262"/>
    </location>
</feature>
<dbReference type="SMART" id="SM00283">
    <property type="entry name" value="MA"/>
    <property type="match status" value="1"/>
</dbReference>
<dbReference type="PROSITE" id="PS50111">
    <property type="entry name" value="CHEMOTAXIS_TRANSDUC_2"/>
    <property type="match status" value="1"/>
</dbReference>
<comment type="similarity">
    <text evidence="3">Belongs to the methyl-accepting chemotaxis (MCP) protein family.</text>
</comment>
<dbReference type="GO" id="GO:0016020">
    <property type="term" value="C:membrane"/>
    <property type="evidence" value="ECO:0007669"/>
    <property type="project" value="UniProtKB-SubCell"/>
</dbReference>
<evidence type="ECO:0000256" key="4">
    <source>
        <dbReference type="PROSITE-ProRule" id="PRU00284"/>
    </source>
</evidence>
<accession>A0A126QKL0</accession>
<dbReference type="RefSeq" id="WP_066801044.1">
    <property type="nucleotide sequence ID" value="NZ_CP014206.1"/>
</dbReference>
<organism evidence="8 10">
    <name type="scientific">Pseudodesulfovibrio indicus</name>
    <dbReference type="NCBI Taxonomy" id="1716143"/>
    <lineage>
        <taxon>Bacteria</taxon>
        <taxon>Pseudomonadati</taxon>
        <taxon>Thermodesulfobacteriota</taxon>
        <taxon>Desulfovibrionia</taxon>
        <taxon>Desulfovibrionales</taxon>
        <taxon>Desulfovibrionaceae</taxon>
    </lineage>
</organism>
<gene>
    <name evidence="7" type="ORF">AWY79_04845</name>
    <name evidence="8" type="ORF">EDC59_104103</name>
</gene>
<reference evidence="7 9" key="1">
    <citation type="journal article" date="2016" name="Front. Microbiol.">
        <title>Genome Sequence of the Piezophilic, Mesophilic Sulfate-Reducing Bacterium Desulfovibrio indicus J2T.</title>
        <authorList>
            <person name="Cao J."/>
            <person name="Maignien L."/>
            <person name="Shao Z."/>
            <person name="Alain K."/>
            <person name="Jebbar M."/>
        </authorList>
    </citation>
    <scope>NUCLEOTIDE SEQUENCE [LARGE SCALE GENOMIC DNA]</scope>
    <source>
        <strain evidence="7 9">J2</strain>
    </source>
</reference>
<dbReference type="InterPro" id="IPR004089">
    <property type="entry name" value="MCPsignal_dom"/>
</dbReference>
<evidence type="ECO:0000313" key="8">
    <source>
        <dbReference type="EMBL" id="TDT89110.1"/>
    </source>
</evidence>
<dbReference type="EMBL" id="SOBK01000004">
    <property type="protein sequence ID" value="TDT89110.1"/>
    <property type="molecule type" value="Genomic_DNA"/>
</dbReference>
<proteinExistence type="inferred from homology"/>
<dbReference type="InterPro" id="IPR003660">
    <property type="entry name" value="HAMP_dom"/>
</dbReference>
<comment type="subcellular location">
    <subcellularLocation>
        <location evidence="1">Membrane</location>
    </subcellularLocation>
</comment>
<dbReference type="CDD" id="cd06225">
    <property type="entry name" value="HAMP"/>
    <property type="match status" value="1"/>
</dbReference>
<sequence>MKFNRLPIFARLAIGFSLLALLFTGFAVFQEQAIDGLSDFQEQQKTAAAEVVSLLRLDSRLEAINGFFAHALIRQDLSDARKKSVELKARAAEDLKLVEGLGKELGMESNVAELTAAYGQLMDMMDKELLPLLQKSDASRLRLYSMSQRVEKQFQIAMDQTDALLEGVNERLLSRQASFTTTLEHLSETTTLVTVGCVAAAILLAVIISLGLSRPARKAEAFAREIARGNFDAALDVRQGDEIGRLCASLVSITGVLKDLSARLAETTEAITVGKLRTKASAEGLEGEFAVVLGRGNEIADALIKYLDTIPLPVMTVDTELNVLFLNEQGRTLGGFATHGDYAAVNCHDIFRTSDCHTAQCACTRSMRSGEMETSETDAHPQGMDLDIKYTGKPILDARGKVVGAVEIVVDQTEILGMQRKVERLAQQASSISHTLAEASTDLGAQVEQANRGTQIQNARTEETATAMEEMNATVLEVAKNASRAAENTGETMNKAQEGARVVNQVVEAIREVQAHAERLKADMTGLGDQAHSIGTIIEVISDIADQTNLLALNAAIEAARAGEAGRGFAVVADEVRKLAEKTMSATTEVNNAVGAIQQSSRVNIASTDTAAKAIEASTRLADKALVVLDEIVAFSDDSSEQVQSIAAASEQQSASAEEISRATEDISRVSSETSKSMNHAASAVNDLQRLAAELDDLIQQMVA</sequence>
<dbReference type="SUPFAM" id="SSF158472">
    <property type="entry name" value="HAMP domain-like"/>
    <property type="match status" value="1"/>
</dbReference>
<dbReference type="Gene3D" id="6.10.340.10">
    <property type="match status" value="1"/>
</dbReference>
<dbReference type="GO" id="GO:0006935">
    <property type="term" value="P:chemotaxis"/>
    <property type="evidence" value="ECO:0007669"/>
    <property type="project" value="InterPro"/>
</dbReference>
<evidence type="ECO:0000256" key="1">
    <source>
        <dbReference type="ARBA" id="ARBA00004370"/>
    </source>
</evidence>
<feature type="domain" description="Methyl-accepting transducer" evidence="5">
    <location>
        <begin position="432"/>
        <end position="668"/>
    </location>
</feature>
<dbReference type="SUPFAM" id="SSF58104">
    <property type="entry name" value="Methyl-accepting chemotaxis protein (MCP) signaling domain"/>
    <property type="match status" value="1"/>
</dbReference>
<evidence type="ECO:0000313" key="9">
    <source>
        <dbReference type="Proteomes" id="UP000055611"/>
    </source>
</evidence>
<dbReference type="GO" id="GO:0004888">
    <property type="term" value="F:transmembrane signaling receptor activity"/>
    <property type="evidence" value="ECO:0007669"/>
    <property type="project" value="InterPro"/>
</dbReference>
<evidence type="ECO:0000313" key="10">
    <source>
        <dbReference type="Proteomes" id="UP000295506"/>
    </source>
</evidence>
<dbReference type="FunFam" id="1.10.287.950:FF:000001">
    <property type="entry name" value="Methyl-accepting chemotaxis sensory transducer"/>
    <property type="match status" value="1"/>
</dbReference>
<dbReference type="PRINTS" id="PR00260">
    <property type="entry name" value="CHEMTRNSDUCR"/>
</dbReference>
<dbReference type="Gene3D" id="3.30.450.20">
    <property type="entry name" value="PAS domain"/>
    <property type="match status" value="1"/>
</dbReference>
<evidence type="ECO:0000259" key="5">
    <source>
        <dbReference type="PROSITE" id="PS50111"/>
    </source>
</evidence>
<keyword evidence="2 4" id="KW-0807">Transducer</keyword>
<keyword evidence="9" id="KW-1185">Reference proteome</keyword>
<dbReference type="Proteomes" id="UP000055611">
    <property type="component" value="Chromosome"/>
</dbReference>
<dbReference type="PANTHER" id="PTHR32089">
    <property type="entry name" value="METHYL-ACCEPTING CHEMOTAXIS PROTEIN MCPB"/>
    <property type="match status" value="1"/>
</dbReference>